<organism evidence="2 3">
    <name type="scientific">Devosia crocina</name>
    <dbReference type="NCBI Taxonomy" id="429728"/>
    <lineage>
        <taxon>Bacteria</taxon>
        <taxon>Pseudomonadati</taxon>
        <taxon>Pseudomonadota</taxon>
        <taxon>Alphaproteobacteria</taxon>
        <taxon>Hyphomicrobiales</taxon>
        <taxon>Devosiaceae</taxon>
        <taxon>Devosia</taxon>
    </lineage>
</organism>
<dbReference type="Proteomes" id="UP000199074">
    <property type="component" value="Unassembled WGS sequence"/>
</dbReference>
<evidence type="ECO:0008006" key="4">
    <source>
        <dbReference type="Google" id="ProtNLM"/>
    </source>
</evidence>
<reference evidence="2 3" key="1">
    <citation type="submission" date="2016-10" db="EMBL/GenBank/DDBJ databases">
        <authorList>
            <person name="de Groot N.N."/>
        </authorList>
    </citation>
    <scope>NUCLEOTIDE SEQUENCE [LARGE SCALE GENOMIC DNA]</scope>
    <source>
        <strain evidence="2 3">IPL20</strain>
    </source>
</reference>
<feature type="signal peptide" evidence="1">
    <location>
        <begin position="1"/>
        <end position="19"/>
    </location>
</feature>
<keyword evidence="1" id="KW-0732">Signal</keyword>
<gene>
    <name evidence="2" type="ORF">SAMN05216456_3199</name>
</gene>
<dbReference type="Gene3D" id="3.30.1150.10">
    <property type="match status" value="1"/>
</dbReference>
<dbReference type="RefSeq" id="WP_139232606.1">
    <property type="nucleotide sequence ID" value="NZ_FPCK01000003.1"/>
</dbReference>
<evidence type="ECO:0000313" key="3">
    <source>
        <dbReference type="Proteomes" id="UP000199074"/>
    </source>
</evidence>
<keyword evidence="3" id="KW-1185">Reference proteome</keyword>
<dbReference type="OrthoDB" id="7161229at2"/>
<dbReference type="STRING" id="429728.SAMN05216456_3199"/>
<dbReference type="AlphaFoldDB" id="A0A1I7NTQ9"/>
<sequence>MIRASTLLLTLFLSAPVLAQPVTQDEYVKQTQAIAIRVQQQLMACWMVPQGEEGFRLGLDIVFFGNGEIDGEAVLSAETTKIASKRASLRESVLAALERCVPFTGLEELGAAPDERFSVTIFFQS</sequence>
<accession>A0A1I7NTQ9</accession>
<protein>
    <recommendedName>
        <fullName evidence="4">TonB C-terminal domain-containing protein</fullName>
    </recommendedName>
</protein>
<feature type="chain" id="PRO_5011682691" description="TonB C-terminal domain-containing protein" evidence="1">
    <location>
        <begin position="20"/>
        <end position="125"/>
    </location>
</feature>
<proteinExistence type="predicted"/>
<evidence type="ECO:0000256" key="1">
    <source>
        <dbReference type="SAM" id="SignalP"/>
    </source>
</evidence>
<dbReference type="EMBL" id="FPCK01000003">
    <property type="protein sequence ID" value="SFV37978.1"/>
    <property type="molecule type" value="Genomic_DNA"/>
</dbReference>
<evidence type="ECO:0000313" key="2">
    <source>
        <dbReference type="EMBL" id="SFV37978.1"/>
    </source>
</evidence>
<name>A0A1I7NTQ9_9HYPH</name>